<dbReference type="EMBL" id="JAWDIE010000001">
    <property type="protein sequence ID" value="MEJ7137033.1"/>
    <property type="molecule type" value="Genomic_DNA"/>
</dbReference>
<organism evidence="1 2">
    <name type="scientific">Amphibiibacter pelophylacis</name>
    <dbReference type="NCBI Taxonomy" id="1799477"/>
    <lineage>
        <taxon>Bacteria</taxon>
        <taxon>Pseudomonadati</taxon>
        <taxon>Pseudomonadota</taxon>
        <taxon>Betaproteobacteria</taxon>
        <taxon>Burkholderiales</taxon>
        <taxon>Sphaerotilaceae</taxon>
        <taxon>Amphibiibacter</taxon>
    </lineage>
</organism>
<sequence length="263" mass="28407">MNTSATLAPAQSQTDWRLALLDPEQPAPQGLKTWNGSDPAHRFAVYRNNVIVTLMDAVADSFPVVHAWLGSDLFRDLARAFVRSHPPATPIMADYGSAFPDFVTSLAAQTDALPHDVAAAIADLARLELAVIQVINEVDAPPLPQQVLAQALQDADSLPLLRLALQPSLRVLSLNHDVLPVWASHQEGEAVTAPQPADTHALVWREGSAVRLLHLTPGDAQALRDLQGGSPLGELLERYSGDPSFDLMRLLGLLIRESLLADD</sequence>
<comment type="caution">
    <text evidence="1">The sequence shown here is derived from an EMBL/GenBank/DDBJ whole genome shotgun (WGS) entry which is preliminary data.</text>
</comment>
<evidence type="ECO:0000313" key="1">
    <source>
        <dbReference type="EMBL" id="MEJ7137033.1"/>
    </source>
</evidence>
<reference evidence="1" key="1">
    <citation type="submission" date="2023-10" db="EMBL/GenBank/DDBJ databases">
        <title>Amphibacter perezi, gen. nov., sp. nov. a novel taxa of the family Comamonadaceae, class Betaproteobacteria isolated from the skin microbiota of Pelophylax perezi from different populations.</title>
        <authorList>
            <person name="Costa S."/>
            <person name="Proenca D.N."/>
            <person name="Lopes I."/>
            <person name="Morais P.V."/>
        </authorList>
    </citation>
    <scope>NUCLEOTIDE SEQUENCE</scope>
    <source>
        <strain evidence="1">SL12-8</strain>
    </source>
</reference>
<accession>A0ACC6NYK9</accession>
<keyword evidence="1" id="KW-0238">DNA-binding</keyword>
<name>A0ACC6NYK9_9BURK</name>
<proteinExistence type="predicted"/>
<protein>
    <submittedName>
        <fullName evidence="1">DNA-binding domain-containing protein</fullName>
    </submittedName>
</protein>
<evidence type="ECO:0000313" key="2">
    <source>
        <dbReference type="Proteomes" id="UP001364695"/>
    </source>
</evidence>
<gene>
    <name evidence="1" type="ORF">RV045_01130</name>
</gene>
<keyword evidence="2" id="KW-1185">Reference proteome</keyword>
<dbReference type="Proteomes" id="UP001364695">
    <property type="component" value="Unassembled WGS sequence"/>
</dbReference>